<dbReference type="GO" id="GO:0032259">
    <property type="term" value="P:methylation"/>
    <property type="evidence" value="ECO:0007669"/>
    <property type="project" value="UniProtKB-KW"/>
</dbReference>
<dbReference type="InterPro" id="IPR005467">
    <property type="entry name" value="His_kinase_dom"/>
</dbReference>
<dbReference type="GO" id="GO:0008168">
    <property type="term" value="F:methyltransferase activity"/>
    <property type="evidence" value="ECO:0007669"/>
    <property type="project" value="UniProtKB-KW"/>
</dbReference>
<dbReference type="Gene3D" id="3.30.450.20">
    <property type="entry name" value="PAS domain"/>
    <property type="match status" value="1"/>
</dbReference>
<dbReference type="InterPro" id="IPR022642">
    <property type="entry name" value="CheR_C"/>
</dbReference>
<keyword evidence="11" id="KW-0489">Methyltransferase</keyword>
<dbReference type="Pfam" id="PF00072">
    <property type="entry name" value="Response_reg"/>
    <property type="match status" value="2"/>
</dbReference>
<dbReference type="SUPFAM" id="SSF55785">
    <property type="entry name" value="PYP-like sensor domain (PAS domain)"/>
    <property type="match status" value="1"/>
</dbReference>
<dbReference type="InterPro" id="IPR000792">
    <property type="entry name" value="Tscrpt_reg_LuxR_C"/>
</dbReference>
<keyword evidence="11" id="KW-0808">Transferase</keyword>
<dbReference type="SUPFAM" id="SSF55874">
    <property type="entry name" value="ATPase domain of HSP90 chaperone/DNA topoisomerase II/histidine kinase"/>
    <property type="match status" value="1"/>
</dbReference>
<evidence type="ECO:0000259" key="10">
    <source>
        <dbReference type="PROSITE" id="PS50123"/>
    </source>
</evidence>
<dbReference type="RefSeq" id="WP_318655046.1">
    <property type="nucleotide sequence ID" value="NZ_CP136863.1"/>
</dbReference>
<dbReference type="InterPro" id="IPR000700">
    <property type="entry name" value="PAS-assoc_C"/>
</dbReference>
<name>A0ABZ0I0E3_9HYPH</name>
<dbReference type="SUPFAM" id="SSF47384">
    <property type="entry name" value="Homodimeric domain of signal transducing histidine kinase"/>
    <property type="match status" value="1"/>
</dbReference>
<dbReference type="PROSITE" id="PS00622">
    <property type="entry name" value="HTH_LUXR_1"/>
    <property type="match status" value="1"/>
</dbReference>
<evidence type="ECO:0000256" key="1">
    <source>
        <dbReference type="ARBA" id="ARBA00000085"/>
    </source>
</evidence>
<dbReference type="Pfam" id="PF13596">
    <property type="entry name" value="PAS_10"/>
    <property type="match status" value="1"/>
</dbReference>
<evidence type="ECO:0000259" key="6">
    <source>
        <dbReference type="PROSITE" id="PS50043"/>
    </source>
</evidence>
<dbReference type="Pfam" id="PF00196">
    <property type="entry name" value="GerE"/>
    <property type="match status" value="1"/>
</dbReference>
<dbReference type="SMART" id="SM00448">
    <property type="entry name" value="REC"/>
    <property type="match status" value="2"/>
</dbReference>
<accession>A0ABZ0I0E3</accession>
<dbReference type="Gene3D" id="3.40.50.150">
    <property type="entry name" value="Vaccinia Virus protein VP39"/>
    <property type="match status" value="1"/>
</dbReference>
<dbReference type="SMART" id="SM00421">
    <property type="entry name" value="HTH_LUXR"/>
    <property type="match status" value="1"/>
</dbReference>
<evidence type="ECO:0000256" key="3">
    <source>
        <dbReference type="ARBA" id="ARBA00023125"/>
    </source>
</evidence>
<keyword evidence="12" id="KW-1185">Reference proteome</keyword>
<dbReference type="PANTHER" id="PTHR24422:SF10">
    <property type="entry name" value="CHEMOTAXIS PROTEIN METHYLTRANSFERASE 2"/>
    <property type="match status" value="1"/>
</dbReference>
<dbReference type="EMBL" id="CP136863">
    <property type="protein sequence ID" value="WOJ91621.1"/>
    <property type="molecule type" value="Genomic_DNA"/>
</dbReference>
<feature type="domain" description="Histidine kinase" evidence="7">
    <location>
        <begin position="569"/>
        <end position="782"/>
    </location>
</feature>
<keyword evidence="3" id="KW-0238">DNA-binding</keyword>
<dbReference type="CDD" id="cd00130">
    <property type="entry name" value="PAS"/>
    <property type="match status" value="1"/>
</dbReference>
<dbReference type="SUPFAM" id="SSF53335">
    <property type="entry name" value="S-adenosyl-L-methionine-dependent methyltransferases"/>
    <property type="match status" value="1"/>
</dbReference>
<dbReference type="SMART" id="SM00388">
    <property type="entry name" value="HisKA"/>
    <property type="match status" value="1"/>
</dbReference>
<dbReference type="Gene3D" id="3.30.565.10">
    <property type="entry name" value="Histidine kinase-like ATPase, C-terminal domain"/>
    <property type="match status" value="1"/>
</dbReference>
<dbReference type="Pfam" id="PF00512">
    <property type="entry name" value="HisKA"/>
    <property type="match status" value="1"/>
</dbReference>
<evidence type="ECO:0000259" key="9">
    <source>
        <dbReference type="PROSITE" id="PS50113"/>
    </source>
</evidence>
<dbReference type="Gene3D" id="1.10.10.10">
    <property type="entry name" value="Winged helix-like DNA-binding domain superfamily/Winged helix DNA-binding domain"/>
    <property type="match status" value="1"/>
</dbReference>
<evidence type="ECO:0000313" key="11">
    <source>
        <dbReference type="EMBL" id="WOJ91621.1"/>
    </source>
</evidence>
<dbReference type="PROSITE" id="PS50110">
    <property type="entry name" value="RESPONSE_REGULATORY"/>
    <property type="match status" value="2"/>
</dbReference>
<dbReference type="EC" id="2.7.13.3" evidence="2"/>
<dbReference type="InterPro" id="IPR029063">
    <property type="entry name" value="SAM-dependent_MTases_sf"/>
</dbReference>
<dbReference type="InterPro" id="IPR036388">
    <property type="entry name" value="WH-like_DNA-bd_sf"/>
</dbReference>
<dbReference type="InterPro" id="IPR035965">
    <property type="entry name" value="PAS-like_dom_sf"/>
</dbReference>
<dbReference type="CDD" id="cd00082">
    <property type="entry name" value="HisKA"/>
    <property type="match status" value="1"/>
</dbReference>
<dbReference type="InterPro" id="IPR036097">
    <property type="entry name" value="HisK_dim/P_sf"/>
</dbReference>
<dbReference type="InterPro" id="IPR003594">
    <property type="entry name" value="HATPase_dom"/>
</dbReference>
<dbReference type="InterPro" id="IPR011006">
    <property type="entry name" value="CheY-like_superfamily"/>
</dbReference>
<comment type="catalytic activity">
    <reaction evidence="1">
        <text>ATP + protein L-histidine = ADP + protein N-phospho-L-histidine.</text>
        <dbReference type="EC" id="2.7.13.3"/>
    </reaction>
</comment>
<feature type="modified residue" description="4-aspartylphosphate" evidence="4">
    <location>
        <position position="856"/>
    </location>
</feature>
<sequence>MAEKIIPELVRVQPPARPIRVWVAGCSTGEEAYSIAMLFLEEIAAAHRNMNLQIFASDIDEEAVAFAREGLYPATIAADVPLALLTRFFTREDQSYRVSRELRAAIVFSVHDVIADAPFSRLDIVSCRNLLIYLRPEVQLKVLSLFHFALREGGVLFLGSSETVGAASDYFEPISKKQQIYRHICRSRPSEVELPHGHGEAPRSLWLRPERPAATPHVSVSDFAQRLLLESYAPASVLVNRKHQGLYYCGPTDLYLKVPAGVASLDLLASAREGLRPAIRAACEKASQGQERAVAVMGRVKRNGGSVAVTVSARPVKRGDEELVLLTFIDLPKQEQESEAAVELPADASRIAQIEQELDATRRDLENAILGRETAEEEIRAINEEAMSVNEEFQTANEELETSREELQSLNEELNALNSQLHETLERHQAVANDLENILNSADVATLFLDEDLNIRFFTPAAKSLFSVIASDIGRPLADLTRHFVAENLFIDARTVLSNLVPLTREILGENGAWYVCRILPYRTKDNHIKGVVITFVDVTARKQAEDALNAAKLQAESANLGKSRFLAAASHDLRQPLQTLTLLQGLLAAKIKDRDTLQLVTRIDDALTAMSEMLNTLLDINQLEAGVIRPEIIDFPIDDLLDRLKAEFGYHTATRELDLRVRPCRLAVRSDPRLLEQMIRNLVSNAVKYTTKGGILVGCRRRGGKLYIEIWDTGLGIPAGELRAIFQEFHQIDNPARELSGGLGLGLAIVQRLGQLLGHTVDVRSRLGSGSVFAIEVALAPEGRRVAPTGIGREGEKVPAQNGLILIVEDDPAVRDSLEVLLTADGHRTMTAADGQEAIAIVARNGVHPDMVIVDYNLPRGLTGVQVMARLREMLGHDLPALILTGDISTETLSEVARQGYIHRSKPTKAEDLTRIVRQLLAKPRPTPHASARQPAGAAGAQQPETIFVVDDDSSVREAISALLQAEGRRVEIYASGEEFVNSYHPGSDGCLLVDARMPGMSGLELLKRLKAAGHRIPVIMITGDGDVRTAVRAMRAGAADFIEKPIGREELLVSIECALKPTEDSATLSTEREAAAARIAALTKRERQIMDLVLAGHPSKNIAADLGLSQRTIENHRASIMKKTGAKSLPALIRLALAAN</sequence>
<evidence type="ECO:0000259" key="8">
    <source>
        <dbReference type="PROSITE" id="PS50110"/>
    </source>
</evidence>
<dbReference type="InterPro" id="IPR003661">
    <property type="entry name" value="HisK_dim/P_dom"/>
</dbReference>
<dbReference type="PRINTS" id="PR00996">
    <property type="entry name" value="CHERMTFRASE"/>
</dbReference>
<dbReference type="PANTHER" id="PTHR24422">
    <property type="entry name" value="CHEMOTAXIS PROTEIN METHYLTRANSFERASE"/>
    <property type="match status" value="1"/>
</dbReference>
<dbReference type="InterPro" id="IPR036890">
    <property type="entry name" value="HATPase_C_sf"/>
</dbReference>
<dbReference type="InterPro" id="IPR016032">
    <property type="entry name" value="Sig_transdc_resp-reg_C-effctor"/>
</dbReference>
<evidence type="ECO:0000256" key="4">
    <source>
        <dbReference type="PROSITE-ProRule" id="PRU00169"/>
    </source>
</evidence>
<geneLocation type="plasmid" evidence="11 12">
    <name>pRX1</name>
</geneLocation>
<dbReference type="Pfam" id="PF02518">
    <property type="entry name" value="HATPase_c"/>
    <property type="match status" value="1"/>
</dbReference>
<organism evidence="11 12">
    <name type="scientific">Methylocapsa polymorpha</name>
    <dbReference type="NCBI Taxonomy" id="3080828"/>
    <lineage>
        <taxon>Bacteria</taxon>
        <taxon>Pseudomonadati</taxon>
        <taxon>Pseudomonadota</taxon>
        <taxon>Alphaproteobacteria</taxon>
        <taxon>Hyphomicrobiales</taxon>
        <taxon>Beijerinckiaceae</taxon>
        <taxon>Methylocapsa</taxon>
    </lineage>
</organism>
<feature type="domain" description="Response regulatory" evidence="8">
    <location>
        <begin position="805"/>
        <end position="922"/>
    </location>
</feature>
<dbReference type="PRINTS" id="PR00038">
    <property type="entry name" value="HTHLUXR"/>
</dbReference>
<dbReference type="SUPFAM" id="SSF46894">
    <property type="entry name" value="C-terminal effector domain of the bipartite response regulators"/>
    <property type="match status" value="1"/>
</dbReference>
<dbReference type="InterPro" id="IPR050903">
    <property type="entry name" value="Bact_Chemotaxis_MeTrfase"/>
</dbReference>
<dbReference type="InterPro" id="IPR001789">
    <property type="entry name" value="Sig_transdc_resp-reg_receiver"/>
</dbReference>
<gene>
    <name evidence="11" type="ORF">RZS28_19350</name>
</gene>
<dbReference type="InterPro" id="IPR000780">
    <property type="entry name" value="CheR_MeTrfase"/>
</dbReference>
<feature type="domain" description="PAC" evidence="9">
    <location>
        <begin position="501"/>
        <end position="551"/>
    </location>
</feature>
<dbReference type="CDD" id="cd00156">
    <property type="entry name" value="REC"/>
    <property type="match status" value="1"/>
</dbReference>
<dbReference type="PROSITE" id="PS50113">
    <property type="entry name" value="PAC"/>
    <property type="match status" value="1"/>
</dbReference>
<dbReference type="Gene3D" id="1.10.287.130">
    <property type="match status" value="1"/>
</dbReference>
<proteinExistence type="predicted"/>
<feature type="domain" description="Response regulatory" evidence="8">
    <location>
        <begin position="947"/>
        <end position="1061"/>
    </location>
</feature>
<evidence type="ECO:0000259" key="7">
    <source>
        <dbReference type="PROSITE" id="PS50109"/>
    </source>
</evidence>
<dbReference type="Proteomes" id="UP001626536">
    <property type="component" value="Plasmid pRX1"/>
</dbReference>
<dbReference type="PROSITE" id="PS50109">
    <property type="entry name" value="HIS_KIN"/>
    <property type="match status" value="1"/>
</dbReference>
<dbReference type="SMART" id="SM00138">
    <property type="entry name" value="MeTrc"/>
    <property type="match status" value="1"/>
</dbReference>
<evidence type="ECO:0000313" key="12">
    <source>
        <dbReference type="Proteomes" id="UP001626536"/>
    </source>
</evidence>
<keyword evidence="4" id="KW-0597">Phosphoprotein</keyword>
<dbReference type="Gene3D" id="3.40.50.2300">
    <property type="match status" value="2"/>
</dbReference>
<evidence type="ECO:0000256" key="2">
    <source>
        <dbReference type="ARBA" id="ARBA00012438"/>
    </source>
</evidence>
<keyword evidence="5" id="KW-0175">Coiled coil</keyword>
<feature type="domain" description="HTH luxR-type" evidence="6">
    <location>
        <begin position="1077"/>
        <end position="1142"/>
    </location>
</feature>
<reference evidence="11 12" key="1">
    <citation type="submission" date="2023-10" db="EMBL/GenBank/DDBJ databases">
        <title>Novel methanotroph of the genus Methylocapsa from a subarctic wetland.</title>
        <authorList>
            <person name="Belova S.E."/>
            <person name="Oshkin I.Y."/>
            <person name="Miroshnikov K."/>
            <person name="Dedysh S.N."/>
        </authorList>
    </citation>
    <scope>NUCLEOTIDE SEQUENCE [LARGE SCALE GENOMIC DNA]</scope>
    <source>
        <strain evidence="11 12">RX1</strain>
        <plasmid evidence="11 12">pRX1</plasmid>
    </source>
</reference>
<feature type="modified residue" description="4-aspartylphosphate" evidence="4">
    <location>
        <position position="996"/>
    </location>
</feature>
<feature type="domain" description="CheR-type methyltransferase" evidence="10">
    <location>
        <begin position="1"/>
        <end position="172"/>
    </location>
</feature>
<feature type="coiled-coil region" evidence="5">
    <location>
        <begin position="351"/>
        <end position="438"/>
    </location>
</feature>
<protein>
    <recommendedName>
        <fullName evidence="2">histidine kinase</fullName>
        <ecNumber evidence="2">2.7.13.3</ecNumber>
    </recommendedName>
</protein>
<dbReference type="SUPFAM" id="SSF52172">
    <property type="entry name" value="CheY-like"/>
    <property type="match status" value="2"/>
</dbReference>
<evidence type="ECO:0000256" key="5">
    <source>
        <dbReference type="SAM" id="Coils"/>
    </source>
</evidence>
<dbReference type="PROSITE" id="PS50123">
    <property type="entry name" value="CHER"/>
    <property type="match status" value="1"/>
</dbReference>
<dbReference type="Pfam" id="PF01739">
    <property type="entry name" value="CheR"/>
    <property type="match status" value="1"/>
</dbReference>
<keyword evidence="11" id="KW-0614">Plasmid</keyword>
<dbReference type="InterPro" id="IPR000014">
    <property type="entry name" value="PAS"/>
</dbReference>
<dbReference type="PROSITE" id="PS50043">
    <property type="entry name" value="HTH_LUXR_2"/>
    <property type="match status" value="1"/>
</dbReference>
<dbReference type="CDD" id="cd06170">
    <property type="entry name" value="LuxR_C_like"/>
    <property type="match status" value="1"/>
</dbReference>
<dbReference type="SMART" id="SM00387">
    <property type="entry name" value="HATPase_c"/>
    <property type="match status" value="1"/>
</dbReference>